<evidence type="ECO:0000313" key="2">
    <source>
        <dbReference type="EMBL" id="VDK69853.1"/>
    </source>
</evidence>
<keyword evidence="3" id="KW-1185">Reference proteome</keyword>
<dbReference type="Proteomes" id="UP000271889">
    <property type="component" value="Unassembled WGS sequence"/>
</dbReference>
<feature type="region of interest" description="Disordered" evidence="1">
    <location>
        <begin position="182"/>
        <end position="222"/>
    </location>
</feature>
<accession>A0A3P6SJJ4</accession>
<feature type="region of interest" description="Disordered" evidence="1">
    <location>
        <begin position="129"/>
        <end position="152"/>
    </location>
</feature>
<evidence type="ECO:0000313" key="3">
    <source>
        <dbReference type="Proteomes" id="UP000271889"/>
    </source>
</evidence>
<reference evidence="2 3" key="1">
    <citation type="submission" date="2018-11" db="EMBL/GenBank/DDBJ databases">
        <authorList>
            <consortium name="Pathogen Informatics"/>
        </authorList>
    </citation>
    <scope>NUCLEOTIDE SEQUENCE [LARGE SCALE GENOMIC DNA]</scope>
</reference>
<proteinExistence type="predicted"/>
<name>A0A3P6SJJ4_CYLGO</name>
<organism evidence="2 3">
    <name type="scientific">Cylicostephanus goldi</name>
    <name type="common">Nematode worm</name>
    <dbReference type="NCBI Taxonomy" id="71465"/>
    <lineage>
        <taxon>Eukaryota</taxon>
        <taxon>Metazoa</taxon>
        <taxon>Ecdysozoa</taxon>
        <taxon>Nematoda</taxon>
        <taxon>Chromadorea</taxon>
        <taxon>Rhabditida</taxon>
        <taxon>Rhabditina</taxon>
        <taxon>Rhabditomorpha</taxon>
        <taxon>Strongyloidea</taxon>
        <taxon>Strongylidae</taxon>
        <taxon>Cylicostephanus</taxon>
    </lineage>
</organism>
<dbReference type="EMBL" id="UYRV01021572">
    <property type="protein sequence ID" value="VDK69853.1"/>
    <property type="molecule type" value="Genomic_DNA"/>
</dbReference>
<feature type="compositionally biased region" description="Basic and acidic residues" evidence="1">
    <location>
        <begin position="182"/>
        <end position="194"/>
    </location>
</feature>
<protein>
    <submittedName>
        <fullName evidence="2">Uncharacterized protein</fullName>
    </submittedName>
</protein>
<feature type="non-terminal residue" evidence="2">
    <location>
        <position position="1"/>
    </location>
</feature>
<sequence length="246" mass="28701">KKQKESEKKEQLIKKADDLLLQYFKALVEDYKKYSAIGHKKLTLTEYLAQVRDFSRKYPGKLEYFWNMRDWIKRKLAGHYEGGKIPETKPRKPNHGKMREEDQSEIFAITKPMQPNPQDETRLMKPNPAEMEKEDQRQSLPPTFSRKERDPRLQALMEKLEKIRGGLLTHEGPIVKSAITKVERNSKEEKEQTTRKGKHIGLQAETAYKTGRGWSKKNFLTTKTPKFEKSKVTKAPPTLKGAFRTA</sequence>
<evidence type="ECO:0000256" key="1">
    <source>
        <dbReference type="SAM" id="MobiDB-lite"/>
    </source>
</evidence>
<gene>
    <name evidence="2" type="ORF">CGOC_LOCUS6560</name>
</gene>
<dbReference type="AlphaFoldDB" id="A0A3P6SJJ4"/>